<dbReference type="EMBL" id="MU277295">
    <property type="protein sequence ID" value="KAI0055366.1"/>
    <property type="molecule type" value="Genomic_DNA"/>
</dbReference>
<evidence type="ECO:0000313" key="1">
    <source>
        <dbReference type="EMBL" id="KAI0055366.1"/>
    </source>
</evidence>
<comment type="caution">
    <text evidence="1">The sequence shown here is derived from an EMBL/GenBank/DDBJ whole genome shotgun (WGS) entry which is preliminary data.</text>
</comment>
<dbReference type="Proteomes" id="UP000814140">
    <property type="component" value="Unassembled WGS sequence"/>
</dbReference>
<proteinExistence type="predicted"/>
<evidence type="ECO:0000313" key="2">
    <source>
        <dbReference type="Proteomes" id="UP000814140"/>
    </source>
</evidence>
<organism evidence="1 2">
    <name type="scientific">Artomyces pyxidatus</name>
    <dbReference type="NCBI Taxonomy" id="48021"/>
    <lineage>
        <taxon>Eukaryota</taxon>
        <taxon>Fungi</taxon>
        <taxon>Dikarya</taxon>
        <taxon>Basidiomycota</taxon>
        <taxon>Agaricomycotina</taxon>
        <taxon>Agaricomycetes</taxon>
        <taxon>Russulales</taxon>
        <taxon>Auriscalpiaceae</taxon>
        <taxon>Artomyces</taxon>
    </lineage>
</organism>
<reference evidence="1" key="2">
    <citation type="journal article" date="2022" name="New Phytol.">
        <title>Evolutionary transition to the ectomycorrhizal habit in the genomes of a hyperdiverse lineage of mushroom-forming fungi.</title>
        <authorList>
            <person name="Looney B."/>
            <person name="Miyauchi S."/>
            <person name="Morin E."/>
            <person name="Drula E."/>
            <person name="Courty P.E."/>
            <person name="Kohler A."/>
            <person name="Kuo A."/>
            <person name="LaButti K."/>
            <person name="Pangilinan J."/>
            <person name="Lipzen A."/>
            <person name="Riley R."/>
            <person name="Andreopoulos W."/>
            <person name="He G."/>
            <person name="Johnson J."/>
            <person name="Nolan M."/>
            <person name="Tritt A."/>
            <person name="Barry K.W."/>
            <person name="Grigoriev I.V."/>
            <person name="Nagy L.G."/>
            <person name="Hibbett D."/>
            <person name="Henrissat B."/>
            <person name="Matheny P.B."/>
            <person name="Labbe J."/>
            <person name="Martin F.M."/>
        </authorList>
    </citation>
    <scope>NUCLEOTIDE SEQUENCE</scope>
    <source>
        <strain evidence="1">HHB10654</strain>
    </source>
</reference>
<gene>
    <name evidence="1" type="ORF">BV25DRAFT_1833215</name>
</gene>
<sequence>MSSKDRSTSRGRDLHSTGRGGAGNIRSASRDPVGPGPEDVSDTRGREPVSARDPTLLQSTGRGGAGNIRSPSRGAKSPERPEHEYDRELIATIDQANDTGVHSSGRGGLGNITKSPSPHPAAGGVEEEERAAHPHKEHGIGALFHHHKEHKEHKEEHKEEPELAVGAPPALPAHFNM</sequence>
<keyword evidence="2" id="KW-1185">Reference proteome</keyword>
<reference evidence="1" key="1">
    <citation type="submission" date="2021-03" db="EMBL/GenBank/DDBJ databases">
        <authorList>
            <consortium name="DOE Joint Genome Institute"/>
            <person name="Ahrendt S."/>
            <person name="Looney B.P."/>
            <person name="Miyauchi S."/>
            <person name="Morin E."/>
            <person name="Drula E."/>
            <person name="Courty P.E."/>
            <person name="Chicoki N."/>
            <person name="Fauchery L."/>
            <person name="Kohler A."/>
            <person name="Kuo A."/>
            <person name="Labutti K."/>
            <person name="Pangilinan J."/>
            <person name="Lipzen A."/>
            <person name="Riley R."/>
            <person name="Andreopoulos W."/>
            <person name="He G."/>
            <person name="Johnson J."/>
            <person name="Barry K.W."/>
            <person name="Grigoriev I.V."/>
            <person name="Nagy L."/>
            <person name="Hibbett D."/>
            <person name="Henrissat B."/>
            <person name="Matheny P.B."/>
            <person name="Labbe J."/>
            <person name="Martin F."/>
        </authorList>
    </citation>
    <scope>NUCLEOTIDE SEQUENCE</scope>
    <source>
        <strain evidence="1">HHB10654</strain>
    </source>
</reference>
<protein>
    <submittedName>
        <fullName evidence="1">Uncharacterized protein</fullName>
    </submittedName>
</protein>
<name>A0ACB8SHV9_9AGAM</name>
<accession>A0ACB8SHV9</accession>